<dbReference type="GO" id="GO:0005975">
    <property type="term" value="P:carbohydrate metabolic process"/>
    <property type="evidence" value="ECO:0007669"/>
    <property type="project" value="InterPro"/>
</dbReference>
<dbReference type="Gene3D" id="3.20.20.80">
    <property type="entry name" value="Glycosidases"/>
    <property type="match status" value="1"/>
</dbReference>
<protein>
    <recommendedName>
        <fullName evidence="3">Beta-glucosidase</fullName>
    </recommendedName>
</protein>
<proteinExistence type="predicted"/>
<dbReference type="STRING" id="661478.OP10G_0905"/>
<dbReference type="RefSeq" id="WP_025227083.1">
    <property type="nucleotide sequence ID" value="NZ_CP007139.1"/>
</dbReference>
<reference evidence="1 2" key="1">
    <citation type="journal article" date="2014" name="PLoS ONE">
        <title>The first complete genome sequence of the class fimbriimonadia in the phylum armatimonadetes.</title>
        <authorList>
            <person name="Hu Z.Y."/>
            <person name="Wang Y.Z."/>
            <person name="Im W.T."/>
            <person name="Wang S.Y."/>
            <person name="Zhao G.P."/>
            <person name="Zheng H.J."/>
            <person name="Quan Z.X."/>
        </authorList>
    </citation>
    <scope>NUCLEOTIDE SEQUENCE [LARGE SCALE GENOMIC DNA]</scope>
    <source>
        <strain evidence="1">Gsoil 348</strain>
    </source>
</reference>
<evidence type="ECO:0008006" key="3">
    <source>
        <dbReference type="Google" id="ProtNLM"/>
    </source>
</evidence>
<dbReference type="SUPFAM" id="SSF51445">
    <property type="entry name" value="(Trans)glycosidases"/>
    <property type="match status" value="1"/>
</dbReference>
<dbReference type="Proteomes" id="UP000027982">
    <property type="component" value="Chromosome"/>
</dbReference>
<evidence type="ECO:0000313" key="2">
    <source>
        <dbReference type="Proteomes" id="UP000027982"/>
    </source>
</evidence>
<organism evidence="1 2">
    <name type="scientific">Fimbriimonas ginsengisoli Gsoil 348</name>
    <dbReference type="NCBI Taxonomy" id="661478"/>
    <lineage>
        <taxon>Bacteria</taxon>
        <taxon>Bacillati</taxon>
        <taxon>Armatimonadota</taxon>
        <taxon>Fimbriimonadia</taxon>
        <taxon>Fimbriimonadales</taxon>
        <taxon>Fimbriimonadaceae</taxon>
        <taxon>Fimbriimonas</taxon>
    </lineage>
</organism>
<dbReference type="InterPro" id="IPR017853">
    <property type="entry name" value="GH"/>
</dbReference>
<accession>A0A068NL08</accession>
<dbReference type="OrthoDB" id="9816564at2"/>
<dbReference type="EMBL" id="CP007139">
    <property type="protein sequence ID" value="AIE84273.1"/>
    <property type="molecule type" value="Genomic_DNA"/>
</dbReference>
<dbReference type="InterPro" id="IPR001360">
    <property type="entry name" value="Glyco_hydro_1"/>
</dbReference>
<gene>
    <name evidence="1" type="ORF">OP10G_0905</name>
</gene>
<dbReference type="KEGG" id="fgi:OP10G_0905"/>
<dbReference type="Pfam" id="PF00232">
    <property type="entry name" value="Glyco_hydro_1"/>
    <property type="match status" value="1"/>
</dbReference>
<evidence type="ECO:0000313" key="1">
    <source>
        <dbReference type="EMBL" id="AIE84273.1"/>
    </source>
</evidence>
<keyword evidence="2" id="KW-1185">Reference proteome</keyword>
<sequence length="368" mass="41922">MAGFECATGWNRDHHWIDQVEATEHDRRVDEDYAAAAALGLQTVREGVRWPVVDRGRRLDYSTLDVMVDAANRHGIEPIWDLFHYGYPHDEDPFSDRFAERFASYCQAVARRVKARMAGPHWFTPVNEPSYFAWAAGDANLFAPHCAGRSYELKVKLVRAAIQGIDAIRGEIPDARILNVDPICRVVPPRDRPDLADEANGFNEHVVFQAFDMLGGRLHPELGGSPAHLGTIGINYYWTNQWVHGRPEITLAESDERCWPLRDLIRWVWHRYGHDVVVSETSHSQSNKAWWTASVAEEAAACLREGIPLRGVCLYPVLGMPEWHDRTMWAHMGLWEVANDGTRTLHQPMADALRRAQRRVRSSKAYIG</sequence>
<dbReference type="GO" id="GO:0004553">
    <property type="term" value="F:hydrolase activity, hydrolyzing O-glycosyl compounds"/>
    <property type="evidence" value="ECO:0007669"/>
    <property type="project" value="InterPro"/>
</dbReference>
<dbReference type="AlphaFoldDB" id="A0A068NL08"/>
<name>A0A068NL08_FIMGI</name>
<dbReference type="eggNOG" id="COG2723">
    <property type="taxonomic scope" value="Bacteria"/>
</dbReference>
<dbReference type="HOGENOM" id="CLU_046663_0_0_0"/>